<comment type="caution">
    <text evidence="1">The sequence shown here is derived from an EMBL/GenBank/DDBJ whole genome shotgun (WGS) entry which is preliminary data.</text>
</comment>
<name>A0AAN9HVX6_CROPI</name>
<sequence>MREEVAALPSSTSKRKISKLEDCEGSFSKDKVRYKRLTGADNNPRSPVPNSVLEDVTNVLQDSHYQESAPVTQSNNVQRSEVFNTADLNSVVLSYIEMSQYRAEKVLSTIRDASAAHNIDKRPIQCSQMQASICDKSDIIDCSDPMVGVIGHEKKLTFKSVNSIVCDLSQRLINVEGKELVKFIVIGHRKLY</sequence>
<organism evidence="1 2">
    <name type="scientific">Crotalaria pallida</name>
    <name type="common">Smooth rattlebox</name>
    <name type="synonym">Crotalaria striata</name>
    <dbReference type="NCBI Taxonomy" id="3830"/>
    <lineage>
        <taxon>Eukaryota</taxon>
        <taxon>Viridiplantae</taxon>
        <taxon>Streptophyta</taxon>
        <taxon>Embryophyta</taxon>
        <taxon>Tracheophyta</taxon>
        <taxon>Spermatophyta</taxon>
        <taxon>Magnoliopsida</taxon>
        <taxon>eudicotyledons</taxon>
        <taxon>Gunneridae</taxon>
        <taxon>Pentapetalae</taxon>
        <taxon>rosids</taxon>
        <taxon>fabids</taxon>
        <taxon>Fabales</taxon>
        <taxon>Fabaceae</taxon>
        <taxon>Papilionoideae</taxon>
        <taxon>50 kb inversion clade</taxon>
        <taxon>genistoids sensu lato</taxon>
        <taxon>core genistoids</taxon>
        <taxon>Crotalarieae</taxon>
        <taxon>Crotalaria</taxon>
    </lineage>
</organism>
<dbReference type="AlphaFoldDB" id="A0AAN9HVX6"/>
<dbReference type="Proteomes" id="UP001372338">
    <property type="component" value="Unassembled WGS sequence"/>
</dbReference>
<reference evidence="1 2" key="1">
    <citation type="submission" date="2024-01" db="EMBL/GenBank/DDBJ databases">
        <title>The genomes of 5 underutilized Papilionoideae crops provide insights into root nodulation and disease resistanc.</title>
        <authorList>
            <person name="Yuan L."/>
        </authorList>
    </citation>
    <scope>NUCLEOTIDE SEQUENCE [LARGE SCALE GENOMIC DNA]</scope>
    <source>
        <strain evidence="1">ZHUSHIDOU_FW_LH</strain>
        <tissue evidence="1">Leaf</tissue>
    </source>
</reference>
<dbReference type="EMBL" id="JAYWIO010000006">
    <property type="protein sequence ID" value="KAK7255669.1"/>
    <property type="molecule type" value="Genomic_DNA"/>
</dbReference>
<gene>
    <name evidence="1" type="ORF">RIF29_29086</name>
</gene>
<evidence type="ECO:0000313" key="1">
    <source>
        <dbReference type="EMBL" id="KAK7255669.1"/>
    </source>
</evidence>
<accession>A0AAN9HVX6</accession>
<keyword evidence="2" id="KW-1185">Reference proteome</keyword>
<protein>
    <submittedName>
        <fullName evidence="1">Uncharacterized protein</fullName>
    </submittedName>
</protein>
<proteinExistence type="predicted"/>
<evidence type="ECO:0000313" key="2">
    <source>
        <dbReference type="Proteomes" id="UP001372338"/>
    </source>
</evidence>